<dbReference type="InterPro" id="IPR016181">
    <property type="entry name" value="Acyl_CoA_acyltransferase"/>
</dbReference>
<gene>
    <name evidence="4" type="ORF">I5803_14535</name>
</gene>
<keyword evidence="1" id="KW-0808">Transferase</keyword>
<accession>A0A931H6E8</accession>
<dbReference type="InterPro" id="IPR050832">
    <property type="entry name" value="Bact_Acetyltransf"/>
</dbReference>
<evidence type="ECO:0000256" key="1">
    <source>
        <dbReference type="ARBA" id="ARBA00022679"/>
    </source>
</evidence>
<dbReference type="Pfam" id="PF00583">
    <property type="entry name" value="Acetyltransf_1"/>
    <property type="match status" value="1"/>
</dbReference>
<dbReference type="SUPFAM" id="SSF55729">
    <property type="entry name" value="Acyl-CoA N-acyltransferases (Nat)"/>
    <property type="match status" value="1"/>
</dbReference>
<evidence type="ECO:0000313" key="5">
    <source>
        <dbReference type="Proteomes" id="UP000651050"/>
    </source>
</evidence>
<keyword evidence="5" id="KW-1185">Reference proteome</keyword>
<dbReference type="EMBL" id="JADWYS010000001">
    <property type="protein sequence ID" value="MBG9389250.1"/>
    <property type="molecule type" value="Genomic_DNA"/>
</dbReference>
<name>A0A931H6E8_9BURK</name>
<feature type="domain" description="N-acetyltransferase" evidence="3">
    <location>
        <begin position="4"/>
        <end position="157"/>
    </location>
</feature>
<dbReference type="GO" id="GO:0016747">
    <property type="term" value="F:acyltransferase activity, transferring groups other than amino-acyl groups"/>
    <property type="evidence" value="ECO:0007669"/>
    <property type="project" value="InterPro"/>
</dbReference>
<dbReference type="PANTHER" id="PTHR43877">
    <property type="entry name" value="AMINOALKYLPHOSPHONATE N-ACETYLTRANSFERASE-RELATED-RELATED"/>
    <property type="match status" value="1"/>
</dbReference>
<reference evidence="4" key="1">
    <citation type="submission" date="2020-11" db="EMBL/GenBank/DDBJ databases">
        <title>Bacterial whole genome sequence for Caenimonas sp. DR4.4.</title>
        <authorList>
            <person name="Le V."/>
            <person name="Ko S.-R."/>
            <person name="Ahn C.-Y."/>
            <person name="Oh H.-M."/>
        </authorList>
    </citation>
    <scope>NUCLEOTIDE SEQUENCE</scope>
    <source>
        <strain evidence="4">DR4.4</strain>
    </source>
</reference>
<dbReference type="PROSITE" id="PS51186">
    <property type="entry name" value="GNAT"/>
    <property type="match status" value="1"/>
</dbReference>
<dbReference type="Gene3D" id="3.40.630.30">
    <property type="match status" value="1"/>
</dbReference>
<evidence type="ECO:0000259" key="3">
    <source>
        <dbReference type="PROSITE" id="PS51186"/>
    </source>
</evidence>
<evidence type="ECO:0000256" key="2">
    <source>
        <dbReference type="ARBA" id="ARBA00023315"/>
    </source>
</evidence>
<organism evidence="4 5">
    <name type="scientific">Caenimonas aquaedulcis</name>
    <dbReference type="NCBI Taxonomy" id="2793270"/>
    <lineage>
        <taxon>Bacteria</taxon>
        <taxon>Pseudomonadati</taxon>
        <taxon>Pseudomonadota</taxon>
        <taxon>Betaproteobacteria</taxon>
        <taxon>Burkholderiales</taxon>
        <taxon>Comamonadaceae</taxon>
        <taxon>Caenimonas</taxon>
    </lineage>
</organism>
<dbReference type="AlphaFoldDB" id="A0A931H6E8"/>
<evidence type="ECO:0000313" key="4">
    <source>
        <dbReference type="EMBL" id="MBG9389250.1"/>
    </source>
</evidence>
<dbReference type="InterPro" id="IPR000182">
    <property type="entry name" value="GNAT_dom"/>
</dbReference>
<dbReference type="Proteomes" id="UP000651050">
    <property type="component" value="Unassembled WGS sequence"/>
</dbReference>
<proteinExistence type="predicted"/>
<sequence length="282" mass="30210">MAVPHIAPAASLPPADLHAAFTAAFADYLIGPFKLALPAWQSFLASQGADLDACRVALVDGGIVAFSLVAPRPELRSWRLATMGALPAARGSGAARALLDDFLDRARQAGMRTAELECFAQNERALRLYRGRGFESVAELFGYVREPQALQDGMPLVSAAETVALEDAYAWLAAASRERGDLPLQVTDVSLRARTTPLQALRIGRAQMVCTTTDAGVSISSLVDMDASQADAQKLVGSLLQHHAGQKIVVPQLQRHDVGGAALERLGFARQPLHQVLMRRPL</sequence>
<protein>
    <submittedName>
        <fullName evidence="4">GNAT family N-acetyltransferase</fullName>
    </submittedName>
</protein>
<keyword evidence="2" id="KW-0012">Acyltransferase</keyword>
<dbReference type="RefSeq" id="WP_196987057.1">
    <property type="nucleotide sequence ID" value="NZ_JADWYS010000001.1"/>
</dbReference>
<comment type="caution">
    <text evidence="4">The sequence shown here is derived from an EMBL/GenBank/DDBJ whole genome shotgun (WGS) entry which is preliminary data.</text>
</comment>